<dbReference type="Proteomes" id="UP000481872">
    <property type="component" value="Unassembled WGS sequence"/>
</dbReference>
<feature type="domain" description="Flavodoxin-like" evidence="1">
    <location>
        <begin position="3"/>
        <end position="159"/>
    </location>
</feature>
<dbReference type="GO" id="GO:0016651">
    <property type="term" value="F:oxidoreductase activity, acting on NAD(P)H"/>
    <property type="evidence" value="ECO:0007669"/>
    <property type="project" value="UniProtKB-ARBA"/>
</dbReference>
<dbReference type="PROSITE" id="PS50902">
    <property type="entry name" value="FLAVODOXIN_LIKE"/>
    <property type="match status" value="1"/>
</dbReference>
<dbReference type="InterPro" id="IPR008254">
    <property type="entry name" value="Flavodoxin/NO_synth"/>
</dbReference>
<dbReference type="GO" id="GO:0010181">
    <property type="term" value="F:FMN binding"/>
    <property type="evidence" value="ECO:0007669"/>
    <property type="project" value="InterPro"/>
</dbReference>
<dbReference type="PANTHER" id="PTHR39201">
    <property type="entry name" value="EXPORTED PROTEIN-RELATED"/>
    <property type="match status" value="1"/>
</dbReference>
<dbReference type="RefSeq" id="WP_199870101.1">
    <property type="nucleotide sequence ID" value="NZ_JAAGPU010000017.1"/>
</dbReference>
<evidence type="ECO:0000259" key="1">
    <source>
        <dbReference type="PROSITE" id="PS50902"/>
    </source>
</evidence>
<dbReference type="PANTHER" id="PTHR39201:SF1">
    <property type="entry name" value="FLAVODOXIN-LIKE DOMAIN-CONTAINING PROTEIN"/>
    <property type="match status" value="1"/>
</dbReference>
<dbReference type="AlphaFoldDB" id="A0A6M0H3Y2"/>
<name>A0A6M0H3Y2_9CLOT</name>
<dbReference type="InterPro" id="IPR029039">
    <property type="entry name" value="Flavoprotein-like_sf"/>
</dbReference>
<dbReference type="SUPFAM" id="SSF52218">
    <property type="entry name" value="Flavoproteins"/>
    <property type="match status" value="1"/>
</dbReference>
<proteinExistence type="predicted"/>
<sequence length="161" mass="18249">MKSLVVFFSLENNTKTIAKAISDELDCELLELKSKKQYPTSGFKKFLWGGKSVLFKEKPEILPLDVDLDKYDNILIGTPIWVGTFAPPIKTFIETNEIENKNIAVFVCHGGGGISRCYKDLEKQLPNNKFKGYVEFLEPLKKDTGESISKVKKWAKSLDLK</sequence>
<keyword evidence="3" id="KW-1185">Reference proteome</keyword>
<evidence type="ECO:0000313" key="3">
    <source>
        <dbReference type="Proteomes" id="UP000481872"/>
    </source>
</evidence>
<accession>A0A6M0H3Y2</accession>
<reference evidence="2 3" key="1">
    <citation type="submission" date="2020-02" db="EMBL/GenBank/DDBJ databases">
        <title>Genome assembly of a novel Clostridium senegalense strain.</title>
        <authorList>
            <person name="Gupta T.B."/>
            <person name="Jauregui R."/>
            <person name="Maclean P."/>
            <person name="Nawarathana A."/>
            <person name="Brightwell G."/>
        </authorList>
    </citation>
    <scope>NUCLEOTIDE SEQUENCE [LARGE SCALE GENOMIC DNA]</scope>
    <source>
        <strain evidence="2 3">AGRFS4</strain>
    </source>
</reference>
<dbReference type="Pfam" id="PF12682">
    <property type="entry name" value="Flavodoxin_4"/>
    <property type="match status" value="1"/>
</dbReference>
<evidence type="ECO:0000313" key="2">
    <source>
        <dbReference type="EMBL" id="NEU05237.1"/>
    </source>
</evidence>
<comment type="caution">
    <text evidence="2">The sequence shown here is derived from an EMBL/GenBank/DDBJ whole genome shotgun (WGS) entry which is preliminary data.</text>
</comment>
<organism evidence="2 3">
    <name type="scientific">Clostridium senegalense</name>
    <dbReference type="NCBI Taxonomy" id="1465809"/>
    <lineage>
        <taxon>Bacteria</taxon>
        <taxon>Bacillati</taxon>
        <taxon>Bacillota</taxon>
        <taxon>Clostridia</taxon>
        <taxon>Eubacteriales</taxon>
        <taxon>Clostridiaceae</taxon>
        <taxon>Clostridium</taxon>
    </lineage>
</organism>
<protein>
    <submittedName>
        <fullName evidence="2">Flavodoxin</fullName>
    </submittedName>
</protein>
<gene>
    <name evidence="2" type="ORF">G3M99_10310</name>
</gene>
<dbReference type="EMBL" id="JAAGPU010000017">
    <property type="protein sequence ID" value="NEU05237.1"/>
    <property type="molecule type" value="Genomic_DNA"/>
</dbReference>
<dbReference type="Gene3D" id="3.40.50.360">
    <property type="match status" value="1"/>
</dbReference>